<keyword evidence="3" id="KW-1185">Reference proteome</keyword>
<feature type="transmembrane region" description="Helical" evidence="1">
    <location>
        <begin position="76"/>
        <end position="102"/>
    </location>
</feature>
<evidence type="ECO:0000313" key="3">
    <source>
        <dbReference type="Proteomes" id="UP000449710"/>
    </source>
</evidence>
<keyword evidence="1" id="KW-1133">Transmembrane helix</keyword>
<comment type="caution">
    <text evidence="2">The sequence shown here is derived from an EMBL/GenBank/DDBJ whole genome shotgun (WGS) entry which is preliminary data.</text>
</comment>
<sequence length="285" mass="32308">MEQVKKAFGILRGNWVLALPVYLTRLIPALLSIYIFTEISTELISILSVEEIGETQHVLENYEQVTREFFQANREYILASIIVAALGLLMNFIAVPATFGMIKESLEEGEKPDFSRVFPNVGRYFGKYLMYRIGKLALWIFIFLLGFIVFALVAFIGSRVDEGMAVLLVMLLGLAFILMAAVLHLILKLWFPAMVLGELGVFDGLREAFRKSKVCFWPLFAGFLGIRMAAWIVNMFVNMVIGDLGYLSPFLDNIIPTLATVTLLIFYMLIYRETEKELVNIEESG</sequence>
<feature type="transmembrane region" description="Helical" evidence="1">
    <location>
        <begin position="15"/>
        <end position="36"/>
    </location>
</feature>
<gene>
    <name evidence="2" type="ORF">ISALK_00685</name>
</gene>
<dbReference type="Proteomes" id="UP000449710">
    <property type="component" value="Unassembled WGS sequence"/>
</dbReference>
<keyword evidence="1" id="KW-0812">Transmembrane</keyword>
<organism evidence="2 3">
    <name type="scientific">Isachenkonia alkalipeptolytica</name>
    <dbReference type="NCBI Taxonomy" id="2565777"/>
    <lineage>
        <taxon>Bacteria</taxon>
        <taxon>Bacillati</taxon>
        <taxon>Bacillota</taxon>
        <taxon>Clostridia</taxon>
        <taxon>Eubacteriales</taxon>
        <taxon>Clostridiaceae</taxon>
        <taxon>Isachenkonia</taxon>
    </lineage>
</organism>
<keyword evidence="1" id="KW-0472">Membrane</keyword>
<feature type="transmembrane region" description="Helical" evidence="1">
    <location>
        <begin position="136"/>
        <end position="157"/>
    </location>
</feature>
<accession>A0AA43XJF5</accession>
<protein>
    <submittedName>
        <fullName evidence="2">Uncharacterized protein</fullName>
    </submittedName>
</protein>
<dbReference type="AlphaFoldDB" id="A0AA43XJF5"/>
<feature type="transmembrane region" description="Helical" evidence="1">
    <location>
        <begin position="163"/>
        <end position="187"/>
    </location>
</feature>
<proteinExistence type="predicted"/>
<evidence type="ECO:0000313" key="2">
    <source>
        <dbReference type="EMBL" id="NBG87005.1"/>
    </source>
</evidence>
<dbReference type="EMBL" id="SUMG01000001">
    <property type="protein sequence ID" value="NBG87005.1"/>
    <property type="molecule type" value="Genomic_DNA"/>
</dbReference>
<reference evidence="2 3" key="1">
    <citation type="submission" date="2019-04" db="EMBL/GenBank/DDBJ databases">
        <title>Isachenkonia alkalipeptolytica gen. nov. sp. nov. a new anaerobic, alkiliphilic organothrophic bacterium capable to reduce synthesized ferrihydrite isolated from a soda lake.</title>
        <authorList>
            <person name="Toshchakov S.V."/>
            <person name="Zavarzina D.G."/>
            <person name="Zhilina T.N."/>
            <person name="Kostrikina N.A."/>
            <person name="Kublanov I.V."/>
        </authorList>
    </citation>
    <scope>NUCLEOTIDE SEQUENCE [LARGE SCALE GENOMIC DNA]</scope>
    <source>
        <strain evidence="2 3">Z-1701</strain>
    </source>
</reference>
<dbReference type="RefSeq" id="WP_160718312.1">
    <property type="nucleotide sequence ID" value="NZ_SUMG01000001.1"/>
</dbReference>
<evidence type="ECO:0000256" key="1">
    <source>
        <dbReference type="SAM" id="Phobius"/>
    </source>
</evidence>
<feature type="transmembrane region" description="Helical" evidence="1">
    <location>
        <begin position="214"/>
        <end position="233"/>
    </location>
</feature>
<feature type="transmembrane region" description="Helical" evidence="1">
    <location>
        <begin position="253"/>
        <end position="271"/>
    </location>
</feature>
<name>A0AA43XJF5_9CLOT</name>